<dbReference type="GO" id="GO:0016787">
    <property type="term" value="F:hydrolase activity"/>
    <property type="evidence" value="ECO:0007669"/>
    <property type="project" value="UniProtKB-KW"/>
</dbReference>
<dbReference type="AlphaFoldDB" id="A0A317EK33"/>
<dbReference type="InterPro" id="IPR018511">
    <property type="entry name" value="Hemolysin-typ_Ca-bd_CS"/>
</dbReference>
<dbReference type="Gene3D" id="2.130.10.130">
    <property type="entry name" value="Integrin alpha, N-terminal"/>
    <property type="match status" value="3"/>
</dbReference>
<evidence type="ECO:0008006" key="7">
    <source>
        <dbReference type="Google" id="ProtNLM"/>
    </source>
</evidence>
<dbReference type="PANTHER" id="PTHR23221">
    <property type="entry name" value="GLYCOSYLPHOSPHATIDYLINOSITOL PHOSPHOLIPASE D"/>
    <property type="match status" value="1"/>
</dbReference>
<sequence>MSGGAGDDVYIVDDAGDTVTEAVGGGTDRVQVSVTWAADVSAEIEKILSRGLAAIDITGSDTANVIVANDAANVLSGLGGADRLNAKGGDDTLLGGDGDDTLIGGTGADAMTGGAGDDIYYVDDAGDTVVEVSGEGTDSVRLTASWTLGAGQAVEQLIARGSAALDITGNELANELFGNAGANVLTGGGGDDTIHAGAGDTVDGGSGADSIIVTGGGLGQIRVTGDSADNLSTTDAGWQAAGTVVLDGTSVERFVKGGVTLLVDAAVDTSGVQTAAMFGATVTTAGFDRQVVDTTTFGADRGFIIQGVTGTTQSGASVAAADVNGDGFDDIVTGIVGGGGGTEGEADIVFGGAGVMGNDVGGRQVVNLTTLSAAQGFAVRGGAFLDLFGYSSASAGDVNGDGYTDVIVGAPGGDDAGGDAGEAYVLFGGAGGFGTDVGGRQVINTTTLTAAQGFIIQADSAGDGAGWSVSAADVNRDGFSDLIVGARGGDDGGSNAGEVYVVFGGAGGFGTDVGGRQVIDLTNLSAAQGFIIQGDSAGDLLGRSASSAGDVNGDGFQDILVGAPYGSDGGSQAGEAYVIFGGAGGFGTDVGGRQVIDLTNFTAAQGFIIQGDSGGDRASWSISSAGDINGDGFADVAVGARYGDDGGTNAGEVYVVFGGAGGFGTDVGGRQVIDLTGLSAAQGFVIQGDTGSDLAGSSVAAAGDVNGDGFADIILGAINGGDGGSQAGEAYVLFGGSDGFGIDVGGRRVIDLTSLSADLGFIIQGDTTGDSLGTDVGAGDVNGDGFSDVIVGAKNGDDGGGTVGETYVIYGGPAGFSLAQVAGATDGDDTLTGTAAAERLIGGRGNDTLVGGGGADVFVGGAGNDTIDVGTGNFFRIDGGLGDDTLLTTGNLDFTLIDDVAIKGIETIDITGNGAQALVLDRSDVLAFEADNRDVLGTTHDGVLILAGDATDSVTLTGLTAAGSVSFGGGDWNLYAVGSVVVLAVDSDITLV</sequence>
<proteinExistence type="predicted"/>
<evidence type="ECO:0000256" key="1">
    <source>
        <dbReference type="ARBA" id="ARBA00022729"/>
    </source>
</evidence>
<dbReference type="PROSITE" id="PS00330">
    <property type="entry name" value="HEMOLYSIN_CALCIUM"/>
    <property type="match status" value="2"/>
</dbReference>
<dbReference type="Proteomes" id="UP000245461">
    <property type="component" value="Unassembled WGS sequence"/>
</dbReference>
<dbReference type="Pfam" id="PF01839">
    <property type="entry name" value="FG-GAP"/>
    <property type="match status" value="7"/>
</dbReference>
<evidence type="ECO:0000256" key="3">
    <source>
        <dbReference type="ARBA" id="ARBA00022801"/>
    </source>
</evidence>
<dbReference type="Pfam" id="PF00353">
    <property type="entry name" value="HemolysinCabind"/>
    <property type="match status" value="4"/>
</dbReference>
<dbReference type="SUPFAM" id="SSF69318">
    <property type="entry name" value="Integrin alpha N-terminal domain"/>
    <property type="match status" value="3"/>
</dbReference>
<organism evidence="5 6">
    <name type="scientific">Zavarzinia aquatilis</name>
    <dbReference type="NCBI Taxonomy" id="2211142"/>
    <lineage>
        <taxon>Bacteria</taxon>
        <taxon>Pseudomonadati</taxon>
        <taxon>Pseudomonadota</taxon>
        <taxon>Alphaproteobacteria</taxon>
        <taxon>Rhodospirillales</taxon>
        <taxon>Zavarziniaceae</taxon>
        <taxon>Zavarzinia</taxon>
    </lineage>
</organism>
<evidence type="ECO:0000256" key="2">
    <source>
        <dbReference type="ARBA" id="ARBA00022737"/>
    </source>
</evidence>
<keyword evidence="2" id="KW-0677">Repeat</keyword>
<keyword evidence="6" id="KW-1185">Reference proteome</keyword>
<dbReference type="InterPro" id="IPR011049">
    <property type="entry name" value="Serralysin-like_metalloprot_C"/>
</dbReference>
<dbReference type="GO" id="GO:0008305">
    <property type="term" value="C:integrin complex"/>
    <property type="evidence" value="ECO:0007669"/>
    <property type="project" value="InterPro"/>
</dbReference>
<dbReference type="InterPro" id="IPR028994">
    <property type="entry name" value="Integrin_alpha_N"/>
</dbReference>
<evidence type="ECO:0000313" key="6">
    <source>
        <dbReference type="Proteomes" id="UP000245461"/>
    </source>
</evidence>
<evidence type="ECO:0000313" key="5">
    <source>
        <dbReference type="EMBL" id="PWR25783.1"/>
    </source>
</evidence>
<dbReference type="PRINTS" id="PR01185">
    <property type="entry name" value="INTEGRINA"/>
</dbReference>
<keyword evidence="4" id="KW-0325">Glycoprotein</keyword>
<dbReference type="Gene3D" id="2.150.10.10">
    <property type="entry name" value="Serralysin-like metalloprotease, C-terminal"/>
    <property type="match status" value="3"/>
</dbReference>
<protein>
    <recommendedName>
        <fullName evidence="7">Calcium-binding protein</fullName>
    </recommendedName>
</protein>
<dbReference type="SUPFAM" id="SSF51120">
    <property type="entry name" value="beta-Roll"/>
    <property type="match status" value="2"/>
</dbReference>
<comment type="caution">
    <text evidence="5">The sequence shown here is derived from an EMBL/GenBank/DDBJ whole genome shotgun (WGS) entry which is preliminary data.</text>
</comment>
<dbReference type="EMBL" id="QGLE01000001">
    <property type="protein sequence ID" value="PWR25783.1"/>
    <property type="molecule type" value="Genomic_DNA"/>
</dbReference>
<keyword evidence="1" id="KW-0732">Signal</keyword>
<keyword evidence="3" id="KW-0378">Hydrolase</keyword>
<dbReference type="PRINTS" id="PR00313">
    <property type="entry name" value="CABNDNGRPT"/>
</dbReference>
<gene>
    <name evidence="5" type="ORF">DKG74_02165</name>
</gene>
<reference evidence="5 6" key="1">
    <citation type="submission" date="2018-05" db="EMBL/GenBank/DDBJ databases">
        <title>Zavarzinia sp. HR-AS.</title>
        <authorList>
            <person name="Lee Y."/>
            <person name="Jeon C.O."/>
        </authorList>
    </citation>
    <scope>NUCLEOTIDE SEQUENCE [LARGE SCALE GENOMIC DNA]</scope>
    <source>
        <strain evidence="5 6">HR-AS</strain>
    </source>
</reference>
<dbReference type="SMART" id="SM00191">
    <property type="entry name" value="Int_alpha"/>
    <property type="match status" value="7"/>
</dbReference>
<dbReference type="InterPro" id="IPR000413">
    <property type="entry name" value="Integrin_alpha"/>
</dbReference>
<accession>A0A317EK33</accession>
<dbReference type="InterPro" id="IPR013517">
    <property type="entry name" value="FG-GAP"/>
</dbReference>
<dbReference type="OrthoDB" id="7274275at2"/>
<dbReference type="InterPro" id="IPR001343">
    <property type="entry name" value="Hemolysn_Ca-bd"/>
</dbReference>
<dbReference type="PROSITE" id="PS51470">
    <property type="entry name" value="FG_GAP"/>
    <property type="match status" value="6"/>
</dbReference>
<dbReference type="PANTHER" id="PTHR23221:SF7">
    <property type="entry name" value="PHOSPHATIDYLINOSITOL-GLYCAN-SPECIFIC PHOSPHOLIPASE D"/>
    <property type="match status" value="1"/>
</dbReference>
<dbReference type="InterPro" id="IPR013519">
    <property type="entry name" value="Int_alpha_beta-p"/>
</dbReference>
<name>A0A317EK33_9PROT</name>
<dbReference type="GO" id="GO:0007155">
    <property type="term" value="P:cell adhesion"/>
    <property type="evidence" value="ECO:0007669"/>
    <property type="project" value="InterPro"/>
</dbReference>
<evidence type="ECO:0000256" key="4">
    <source>
        <dbReference type="ARBA" id="ARBA00023180"/>
    </source>
</evidence>
<dbReference type="GO" id="GO:0005509">
    <property type="term" value="F:calcium ion binding"/>
    <property type="evidence" value="ECO:0007669"/>
    <property type="project" value="InterPro"/>
</dbReference>